<organism evidence="1 2">
    <name type="scientific">Stutzerimonas nitrititolerans</name>
    <dbReference type="NCBI Taxonomy" id="2482751"/>
    <lineage>
        <taxon>Bacteria</taxon>
        <taxon>Pseudomonadati</taxon>
        <taxon>Pseudomonadota</taxon>
        <taxon>Gammaproteobacteria</taxon>
        <taxon>Pseudomonadales</taxon>
        <taxon>Pseudomonadaceae</taxon>
        <taxon>Stutzerimonas</taxon>
    </lineage>
</organism>
<evidence type="ECO:0000313" key="1">
    <source>
        <dbReference type="EMBL" id="RMI01867.1"/>
    </source>
</evidence>
<keyword evidence="2" id="KW-1185">Reference proteome</keyword>
<protein>
    <submittedName>
        <fullName evidence="1">Uncharacterized protein</fullName>
    </submittedName>
</protein>
<dbReference type="Proteomes" id="UP000269134">
    <property type="component" value="Unassembled WGS sequence"/>
</dbReference>
<proteinExistence type="predicted"/>
<sequence>MAIFDAQPFGPGLFLRDAALFVAHLDDQISLLMPCLAQKPAPARPRTKWQQTLSFRRGERKAVSLWRPGSRANRHGISSRT</sequence>
<comment type="caution">
    <text evidence="1">The sequence shown here is derived from an EMBL/GenBank/DDBJ whole genome shotgun (WGS) entry which is preliminary data.</text>
</comment>
<gene>
    <name evidence="1" type="ORF">EA795_06475</name>
</gene>
<name>A0ABX9V768_9GAMM</name>
<dbReference type="EMBL" id="RFFL01000004">
    <property type="protein sequence ID" value="RMI01867.1"/>
    <property type="molecule type" value="Genomic_DNA"/>
</dbReference>
<accession>A0ABX9V768</accession>
<evidence type="ECO:0000313" key="2">
    <source>
        <dbReference type="Proteomes" id="UP000269134"/>
    </source>
</evidence>
<reference evidence="1 2" key="1">
    <citation type="submission" date="2018-10" db="EMBL/GenBank/DDBJ databases">
        <title>Pseudomonas sp. GL14 genome.</title>
        <authorList>
            <person name="Peng J."/>
            <person name="Liu Z.-P."/>
        </authorList>
    </citation>
    <scope>NUCLEOTIDE SEQUENCE [LARGE SCALE GENOMIC DNA]</scope>
    <source>
        <strain evidence="1 2">GL14</strain>
    </source>
</reference>